<dbReference type="Gene3D" id="3.40.640.10">
    <property type="entry name" value="Type I PLP-dependent aspartate aminotransferase-like (Major domain)"/>
    <property type="match status" value="1"/>
</dbReference>
<keyword evidence="5" id="KW-0963">Cytoplasm</keyword>
<sequence>MNEASTQKPNLQSSLQSIQAAEKKLLLNTYERNPILFVSGEGVHLRDENGNDYLDLLSGIGVCGLGYNHPAVEEAIAHQSKRLIHTSNLFFHEHTAELALRLTEITGLDRVFFTNSGTEAWEAALKLARAHAGLLRSKGRTIGTKFLALDHSFHGRTMGSVATTAKEKYREPFMPVMPGVDFVRFNNVADLRAKFSSEVCAICIEPIQGEGGIHPVTQEFFATARELCDSTGALLIADEIQSGMGRTGKWFAYQHYGNLPDVTMPDVVTIAKPIANGIPMGAMLCTNAAAEAITPGMHGTTFGGNPLACAVAITVIDTIKRDNLLAHINETGAYFHDQLTQLAQRHDCITEVRGKGLMLGIEINSADLAQRVTAQMMEKKIIINRTSETVLRLLPPFILERQHVDTAIKAFDEIFTAALAGAAPAGEKSHG</sequence>
<comment type="similarity">
    <text evidence="5">Belongs to the class-III pyridoxal-phosphate-dependent aminotransferase family. ArgD subfamily.</text>
</comment>
<dbReference type="GO" id="GO:0042802">
    <property type="term" value="F:identical protein binding"/>
    <property type="evidence" value="ECO:0007669"/>
    <property type="project" value="TreeGrafter"/>
</dbReference>
<evidence type="ECO:0000256" key="4">
    <source>
        <dbReference type="ARBA" id="ARBA00022898"/>
    </source>
</evidence>
<keyword evidence="2 5" id="KW-0028">Amino-acid biosynthesis</keyword>
<feature type="modified residue" description="N6-(pyridoxal phosphate)lysine" evidence="5">
    <location>
        <position position="272"/>
    </location>
</feature>
<dbReference type="FunFam" id="3.40.640.10:FF:000004">
    <property type="entry name" value="Acetylornithine aminotransferase"/>
    <property type="match status" value="1"/>
</dbReference>
<protein>
    <recommendedName>
        <fullName evidence="5">Acetylornithine aminotransferase</fullName>
        <shortName evidence="5">ACOAT</shortName>
        <ecNumber evidence="5">2.6.1.11</ecNumber>
    </recommendedName>
</protein>
<comment type="subcellular location">
    <subcellularLocation>
        <location evidence="5">Cytoplasm</location>
    </subcellularLocation>
</comment>
<dbReference type="PANTHER" id="PTHR11986:SF79">
    <property type="entry name" value="ACETYLORNITHINE AMINOTRANSFERASE, MITOCHONDRIAL"/>
    <property type="match status" value="1"/>
</dbReference>
<name>A0A852VDP1_9BACT</name>
<dbReference type="GO" id="GO:0030170">
    <property type="term" value="F:pyridoxal phosphate binding"/>
    <property type="evidence" value="ECO:0007669"/>
    <property type="project" value="InterPro"/>
</dbReference>
<dbReference type="NCBIfam" id="NF002325">
    <property type="entry name" value="PRK01278.1"/>
    <property type="match status" value="1"/>
</dbReference>
<accession>A0A852VDP1</accession>
<comment type="cofactor">
    <cofactor evidence="5">
        <name>pyridoxal 5'-phosphate</name>
        <dbReference type="ChEBI" id="CHEBI:597326"/>
    </cofactor>
    <text evidence="5">Binds 1 pyridoxal phosphate per subunit.</text>
</comment>
<keyword evidence="5" id="KW-0055">Arginine biosynthesis</keyword>
<dbReference type="Pfam" id="PF00202">
    <property type="entry name" value="Aminotran_3"/>
    <property type="match status" value="1"/>
</dbReference>
<dbReference type="AlphaFoldDB" id="A0A852VDP1"/>
<comment type="subunit">
    <text evidence="5">Homodimer.</text>
</comment>
<evidence type="ECO:0000256" key="3">
    <source>
        <dbReference type="ARBA" id="ARBA00022679"/>
    </source>
</evidence>
<dbReference type="InterPro" id="IPR015424">
    <property type="entry name" value="PyrdxlP-dep_Trfase"/>
</dbReference>
<comment type="caution">
    <text evidence="6">The sequence shown here is derived from an EMBL/GenBank/DDBJ whole genome shotgun (WGS) entry which is preliminary data.</text>
</comment>
<dbReference type="SUPFAM" id="SSF53383">
    <property type="entry name" value="PLP-dependent transferases"/>
    <property type="match status" value="1"/>
</dbReference>
<feature type="binding site" evidence="5">
    <location>
        <position position="153"/>
    </location>
    <ligand>
        <name>pyridoxal 5'-phosphate</name>
        <dbReference type="ChEBI" id="CHEBI:597326"/>
    </ligand>
</feature>
<evidence type="ECO:0000313" key="7">
    <source>
        <dbReference type="Proteomes" id="UP000564385"/>
    </source>
</evidence>
<gene>
    <name evidence="5" type="primary">argD</name>
    <name evidence="6" type="ORF">HDF08_001448</name>
</gene>
<comment type="catalytic activity">
    <reaction evidence="5">
        <text>N(2)-acetyl-L-ornithine + 2-oxoglutarate = N-acetyl-L-glutamate 5-semialdehyde + L-glutamate</text>
        <dbReference type="Rhea" id="RHEA:18049"/>
        <dbReference type="ChEBI" id="CHEBI:16810"/>
        <dbReference type="ChEBI" id="CHEBI:29123"/>
        <dbReference type="ChEBI" id="CHEBI:29985"/>
        <dbReference type="ChEBI" id="CHEBI:57805"/>
        <dbReference type="EC" id="2.6.1.11"/>
    </reaction>
</comment>
<feature type="binding site" evidence="5">
    <location>
        <begin position="117"/>
        <end position="118"/>
    </location>
    <ligand>
        <name>pyridoxal 5'-phosphate</name>
        <dbReference type="ChEBI" id="CHEBI:597326"/>
    </ligand>
</feature>
<evidence type="ECO:0000256" key="1">
    <source>
        <dbReference type="ARBA" id="ARBA00022576"/>
    </source>
</evidence>
<dbReference type="InterPro" id="IPR015421">
    <property type="entry name" value="PyrdxlP-dep_Trfase_major"/>
</dbReference>
<dbReference type="InterPro" id="IPR004636">
    <property type="entry name" value="AcOrn/SuccOrn_fam"/>
</dbReference>
<proteinExistence type="inferred from homology"/>
<dbReference type="HAMAP" id="MF_01107">
    <property type="entry name" value="ArgD_aminotrans_3"/>
    <property type="match status" value="1"/>
</dbReference>
<feature type="binding site" evidence="5">
    <location>
        <position position="301"/>
    </location>
    <ligand>
        <name>pyridoxal 5'-phosphate</name>
        <dbReference type="ChEBI" id="CHEBI:597326"/>
    </ligand>
</feature>
<dbReference type="InterPro" id="IPR015422">
    <property type="entry name" value="PyrdxlP-dep_Trfase_small"/>
</dbReference>
<dbReference type="CDD" id="cd00610">
    <property type="entry name" value="OAT_like"/>
    <property type="match status" value="1"/>
</dbReference>
<feature type="binding site" evidence="5">
    <location>
        <begin position="238"/>
        <end position="241"/>
    </location>
    <ligand>
        <name>pyridoxal 5'-phosphate</name>
        <dbReference type="ChEBI" id="CHEBI:597326"/>
    </ligand>
</feature>
<feature type="binding site" evidence="5">
    <location>
        <position position="156"/>
    </location>
    <ligand>
        <name>N(2)-acetyl-L-ornithine</name>
        <dbReference type="ChEBI" id="CHEBI:57805"/>
    </ligand>
</feature>
<evidence type="ECO:0000256" key="5">
    <source>
        <dbReference type="HAMAP-Rule" id="MF_01107"/>
    </source>
</evidence>
<dbReference type="Gene3D" id="3.90.1150.10">
    <property type="entry name" value="Aspartate Aminotransferase, domain 1"/>
    <property type="match status" value="1"/>
</dbReference>
<dbReference type="NCBIfam" id="TIGR00707">
    <property type="entry name" value="argD"/>
    <property type="match status" value="1"/>
</dbReference>
<dbReference type="EC" id="2.6.1.11" evidence="5"/>
<feature type="binding site" evidence="5">
    <location>
        <position position="300"/>
    </location>
    <ligand>
        <name>N(2)-acetyl-L-ornithine</name>
        <dbReference type="ChEBI" id="CHEBI:57805"/>
    </ligand>
</feature>
<comment type="pathway">
    <text evidence="5">Amino-acid biosynthesis; L-arginine biosynthesis; N(2)-acetyl-L-ornithine from L-glutamate: step 4/4.</text>
</comment>
<keyword evidence="4 5" id="KW-0663">Pyridoxal phosphate</keyword>
<evidence type="ECO:0000313" key="6">
    <source>
        <dbReference type="EMBL" id="NYF89381.1"/>
    </source>
</evidence>
<evidence type="ECO:0000256" key="2">
    <source>
        <dbReference type="ARBA" id="ARBA00022605"/>
    </source>
</evidence>
<dbReference type="PANTHER" id="PTHR11986">
    <property type="entry name" value="AMINOTRANSFERASE CLASS III"/>
    <property type="match status" value="1"/>
</dbReference>
<reference evidence="6 7" key="1">
    <citation type="submission" date="2020-07" db="EMBL/GenBank/DDBJ databases">
        <title>Genomic Encyclopedia of Type Strains, Phase IV (KMG-V): Genome sequencing to study the core and pangenomes of soil and plant-associated prokaryotes.</title>
        <authorList>
            <person name="Whitman W."/>
        </authorList>
    </citation>
    <scope>NUCLEOTIDE SEQUENCE [LARGE SCALE GENOMIC DNA]</scope>
    <source>
        <strain evidence="6 7">M8UP22</strain>
    </source>
</reference>
<dbReference type="Proteomes" id="UP000564385">
    <property type="component" value="Unassembled WGS sequence"/>
</dbReference>
<dbReference type="PIRSF" id="PIRSF000521">
    <property type="entry name" value="Transaminase_4ab_Lys_Orn"/>
    <property type="match status" value="1"/>
</dbReference>
<dbReference type="GO" id="GO:0003992">
    <property type="term" value="F:N2-acetyl-L-ornithine:2-oxoglutarate 5-aminotransferase activity"/>
    <property type="evidence" value="ECO:0007669"/>
    <property type="project" value="UniProtKB-UniRule"/>
</dbReference>
<dbReference type="InterPro" id="IPR005814">
    <property type="entry name" value="Aminotrans_3"/>
</dbReference>
<keyword evidence="3 5" id="KW-0808">Transferase</keyword>
<dbReference type="GO" id="GO:0006526">
    <property type="term" value="P:L-arginine biosynthetic process"/>
    <property type="evidence" value="ECO:0007669"/>
    <property type="project" value="UniProtKB-UniRule"/>
</dbReference>
<dbReference type="EMBL" id="JACCCU010000001">
    <property type="protein sequence ID" value="NYF89381.1"/>
    <property type="molecule type" value="Genomic_DNA"/>
</dbReference>
<dbReference type="GO" id="GO:0005737">
    <property type="term" value="C:cytoplasm"/>
    <property type="evidence" value="ECO:0007669"/>
    <property type="project" value="UniProtKB-SubCell"/>
</dbReference>
<dbReference type="InterPro" id="IPR050103">
    <property type="entry name" value="Class-III_PLP-dep_AT"/>
</dbReference>
<comment type="miscellaneous">
    <text evidence="5">May also have succinyldiaminopimelate aminotransferase activity, thus carrying out the corresponding step in lysine biosynthesis.</text>
</comment>
<dbReference type="UniPathway" id="UPA00068">
    <property type="reaction ID" value="UER00109"/>
</dbReference>
<keyword evidence="1 5" id="KW-0032">Aminotransferase</keyword>
<organism evidence="6 7">
    <name type="scientific">Tunturiibacter lichenicola</name>
    <dbReference type="NCBI Taxonomy" id="2051959"/>
    <lineage>
        <taxon>Bacteria</taxon>
        <taxon>Pseudomonadati</taxon>
        <taxon>Acidobacteriota</taxon>
        <taxon>Terriglobia</taxon>
        <taxon>Terriglobales</taxon>
        <taxon>Acidobacteriaceae</taxon>
        <taxon>Tunturiibacter</taxon>
    </lineage>
</organism>